<dbReference type="STRING" id="370622.LA66_12150"/>
<protein>
    <submittedName>
        <fullName evidence="7">Polyphosphate kinase 2</fullName>
    </submittedName>
</protein>
<dbReference type="Gene3D" id="3.40.50.300">
    <property type="entry name" value="P-loop containing nucleotide triphosphate hydrolases"/>
    <property type="match status" value="1"/>
</dbReference>
<dbReference type="Proteomes" id="UP000030826">
    <property type="component" value="Unassembled WGS sequence"/>
</dbReference>
<dbReference type="InterPro" id="IPR022488">
    <property type="entry name" value="PPK2-related"/>
</dbReference>
<dbReference type="PANTHER" id="PTHR34383:SF3">
    <property type="entry name" value="POLYPHOSPHATE:AMP PHOSPHOTRANSFERASE"/>
    <property type="match status" value="1"/>
</dbReference>
<keyword evidence="4" id="KW-0066">ATP synthesis</keyword>
<reference evidence="7 8" key="1">
    <citation type="submission" date="2014-09" db="EMBL/GenBank/DDBJ databases">
        <title>Isolation and characterization of Aurantimonas altamirensis ON-56566 from clinical sample following a dog bite.</title>
        <authorList>
            <person name="Eshaghi A."/>
            <person name="Li A."/>
            <person name="Shahinas D."/>
            <person name="Bahn P."/>
            <person name="Kus J.V."/>
            <person name="Patel S.N."/>
        </authorList>
    </citation>
    <scope>NUCLEOTIDE SEQUENCE [LARGE SCALE GENOMIC DNA]</scope>
    <source>
        <strain evidence="7 8">ON-56566</strain>
    </source>
</reference>
<comment type="caution">
    <text evidence="7">The sequence shown here is derived from an EMBL/GenBank/DDBJ whole genome shotgun (WGS) entry which is preliminary data.</text>
</comment>
<proteinExistence type="inferred from homology"/>
<evidence type="ECO:0000256" key="3">
    <source>
        <dbReference type="ARBA" id="ARBA00022777"/>
    </source>
</evidence>
<dbReference type="RefSeq" id="WP_039193402.1">
    <property type="nucleotide sequence ID" value="NZ_JRFJ01000003.1"/>
</dbReference>
<keyword evidence="2" id="KW-0808">Transferase</keyword>
<keyword evidence="3 7" id="KW-0418">Kinase</keyword>
<accession>A0A0B1Q5W3</accession>
<evidence type="ECO:0000313" key="7">
    <source>
        <dbReference type="EMBL" id="KHJ54210.1"/>
    </source>
</evidence>
<dbReference type="NCBIfam" id="TIGR03709">
    <property type="entry name" value="PPK2_rel_1"/>
    <property type="match status" value="1"/>
</dbReference>
<dbReference type="Pfam" id="PF03976">
    <property type="entry name" value="PPK2"/>
    <property type="match status" value="1"/>
</dbReference>
<dbReference type="PANTHER" id="PTHR34383">
    <property type="entry name" value="POLYPHOSPHATE:AMP PHOSPHOTRANSFERASE-RELATED"/>
    <property type="match status" value="1"/>
</dbReference>
<dbReference type="InterPro" id="IPR022300">
    <property type="entry name" value="PPK2-rel_1"/>
</dbReference>
<dbReference type="GO" id="GO:0006754">
    <property type="term" value="P:ATP biosynthetic process"/>
    <property type="evidence" value="ECO:0007669"/>
    <property type="project" value="UniProtKB-KW"/>
</dbReference>
<evidence type="ECO:0000256" key="1">
    <source>
        <dbReference type="ARBA" id="ARBA00009924"/>
    </source>
</evidence>
<comment type="similarity">
    <text evidence="1">Belongs to the polyphosphate kinase 2 (PPK2) family. Class I subfamily.</text>
</comment>
<comment type="catalytic activity">
    <reaction evidence="5">
        <text>[phosphate](n) + ATP = [phosphate](n+1) + ADP</text>
        <dbReference type="Rhea" id="RHEA:19573"/>
        <dbReference type="Rhea" id="RHEA-COMP:9859"/>
        <dbReference type="Rhea" id="RHEA-COMP:14280"/>
        <dbReference type="ChEBI" id="CHEBI:16838"/>
        <dbReference type="ChEBI" id="CHEBI:30616"/>
        <dbReference type="ChEBI" id="CHEBI:456216"/>
    </reaction>
    <physiologicalReaction direction="right-to-left" evidence="5">
        <dbReference type="Rhea" id="RHEA:19575"/>
    </physiologicalReaction>
</comment>
<gene>
    <name evidence="7" type="ORF">LA66_12150</name>
</gene>
<organism evidence="7 8">
    <name type="scientific">Aureimonas altamirensis</name>
    <dbReference type="NCBI Taxonomy" id="370622"/>
    <lineage>
        <taxon>Bacteria</taxon>
        <taxon>Pseudomonadati</taxon>
        <taxon>Pseudomonadota</taxon>
        <taxon>Alphaproteobacteria</taxon>
        <taxon>Hyphomicrobiales</taxon>
        <taxon>Aurantimonadaceae</taxon>
        <taxon>Aureimonas</taxon>
    </lineage>
</organism>
<dbReference type="GO" id="GO:0008976">
    <property type="term" value="F:polyphosphate kinase activity"/>
    <property type="evidence" value="ECO:0007669"/>
    <property type="project" value="InterPro"/>
</dbReference>
<dbReference type="SUPFAM" id="SSF52540">
    <property type="entry name" value="P-loop containing nucleoside triphosphate hydrolases"/>
    <property type="match status" value="1"/>
</dbReference>
<evidence type="ECO:0000259" key="6">
    <source>
        <dbReference type="Pfam" id="PF03976"/>
    </source>
</evidence>
<sequence length="279" mass="32004">MGLRRKLRVEPGTRPDLSNIATDFHGDFESEKAARKQLSENSRRLGDLQQKLYGEGRHALLIVLQGMDAAGKDGTCWHVLSAMNPQGTVVKSFKQPTAEELRHDFLWRIHAHTPGRGEVTVFNRSHYEDVLVVRVHDLVPEAVWSRRYDMINAFEQALTAQGTTILKFFLHISPAEQLRRFEQRLDDPARHWKISEADYAERPYWDAYQTAYEDAMEKCSTDHAPWYVIPSDLKWFRNLAISHIIAKTLDGLDMKLPAPSVDMDKIRALYHEAAKATPA</sequence>
<dbReference type="OrthoDB" id="9775224at2"/>
<evidence type="ECO:0000256" key="2">
    <source>
        <dbReference type="ARBA" id="ARBA00022679"/>
    </source>
</evidence>
<dbReference type="EMBL" id="JRFJ01000003">
    <property type="protein sequence ID" value="KHJ54210.1"/>
    <property type="molecule type" value="Genomic_DNA"/>
</dbReference>
<name>A0A0B1Q5W3_9HYPH</name>
<evidence type="ECO:0000256" key="5">
    <source>
        <dbReference type="ARBA" id="ARBA00024500"/>
    </source>
</evidence>
<dbReference type="InterPro" id="IPR027417">
    <property type="entry name" value="P-loop_NTPase"/>
</dbReference>
<dbReference type="InterPro" id="IPR016898">
    <property type="entry name" value="Polyphosphate_phosphotransfera"/>
</dbReference>
<evidence type="ECO:0000256" key="4">
    <source>
        <dbReference type="ARBA" id="ARBA00023310"/>
    </source>
</evidence>
<feature type="domain" description="Polyphosphate kinase-2-related" evidence="6">
    <location>
        <begin position="30"/>
        <end position="252"/>
    </location>
</feature>
<dbReference type="PIRSF" id="PIRSF028756">
    <property type="entry name" value="PPK2_prd"/>
    <property type="match status" value="1"/>
</dbReference>
<evidence type="ECO:0000313" key="8">
    <source>
        <dbReference type="Proteomes" id="UP000030826"/>
    </source>
</evidence>
<dbReference type="GO" id="GO:0006797">
    <property type="term" value="P:polyphosphate metabolic process"/>
    <property type="evidence" value="ECO:0007669"/>
    <property type="project" value="InterPro"/>
</dbReference>
<dbReference type="AlphaFoldDB" id="A0A0B1Q5W3"/>